<comment type="caution">
    <text evidence="1">The sequence shown here is derived from an EMBL/GenBank/DDBJ whole genome shotgun (WGS) entry which is preliminary data.</text>
</comment>
<keyword evidence="2" id="KW-1185">Reference proteome</keyword>
<protein>
    <submittedName>
        <fullName evidence="1">Nitrate/nitrite transporter NrtS</fullName>
    </submittedName>
</protein>
<dbReference type="EMBL" id="JAAWWK010000004">
    <property type="protein sequence ID" value="NKI18055.1"/>
    <property type="molecule type" value="Genomic_DNA"/>
</dbReference>
<accession>A0ABX1GFR6</accession>
<organism evidence="1 2">
    <name type="scientific">Spongiibacter thalassae</name>
    <dbReference type="NCBI Taxonomy" id="2721624"/>
    <lineage>
        <taxon>Bacteria</taxon>
        <taxon>Pseudomonadati</taxon>
        <taxon>Pseudomonadota</taxon>
        <taxon>Gammaproteobacteria</taxon>
        <taxon>Cellvibrionales</taxon>
        <taxon>Spongiibacteraceae</taxon>
        <taxon>Spongiibacter</taxon>
    </lineage>
</organism>
<proteinExistence type="predicted"/>
<reference evidence="1 2" key="1">
    <citation type="submission" date="2020-04" db="EMBL/GenBank/DDBJ databases">
        <authorList>
            <person name="Yoon J."/>
        </authorList>
    </citation>
    <scope>NUCLEOTIDE SEQUENCE [LARGE SCALE GENOMIC DNA]</scope>
    <source>
        <strain evidence="1 2">KMU-166</strain>
    </source>
</reference>
<evidence type="ECO:0000313" key="1">
    <source>
        <dbReference type="EMBL" id="NKI18055.1"/>
    </source>
</evidence>
<dbReference type="NCBIfam" id="NF038050">
    <property type="entry name" value="NrtS"/>
    <property type="match status" value="1"/>
</dbReference>
<gene>
    <name evidence="1" type="primary">nrtS</name>
    <name evidence="1" type="ORF">HCU74_11635</name>
</gene>
<evidence type="ECO:0000313" key="2">
    <source>
        <dbReference type="Proteomes" id="UP000765845"/>
    </source>
</evidence>
<sequence length="74" mass="7849">MSLIRKAGAPHVVRNALKLAVVVGTLLNIINQGPVVLGGDMPSWPHVVLNYLTPYLVASYSAVKAQQRAEVADG</sequence>
<name>A0ABX1GFR6_9GAMM</name>
<dbReference type="RefSeq" id="WP_168450588.1">
    <property type="nucleotide sequence ID" value="NZ_JAAWWK010000004.1"/>
</dbReference>
<dbReference type="Proteomes" id="UP000765845">
    <property type="component" value="Unassembled WGS sequence"/>
</dbReference>
<dbReference type="InterPro" id="IPR047700">
    <property type="entry name" value="NrtS-like"/>
</dbReference>